<evidence type="ECO:0000256" key="2">
    <source>
        <dbReference type="SAM" id="MobiDB-lite"/>
    </source>
</evidence>
<feature type="region of interest" description="Disordered" evidence="2">
    <location>
        <begin position="367"/>
        <end position="429"/>
    </location>
</feature>
<evidence type="ECO:0000256" key="1">
    <source>
        <dbReference type="SAM" id="Coils"/>
    </source>
</evidence>
<dbReference type="Pfam" id="PF25764">
    <property type="entry name" value="KIF21A_4th"/>
    <property type="match status" value="1"/>
</dbReference>
<protein>
    <recommendedName>
        <fullName evidence="5">KIF27 protein</fullName>
    </recommendedName>
</protein>
<organism evidence="3 4">
    <name type="scientific">Nothoprocta perdicaria</name>
    <name type="common">Chilean tinamou</name>
    <name type="synonym">Crypturus perdicarius</name>
    <dbReference type="NCBI Taxonomy" id="30464"/>
    <lineage>
        <taxon>Eukaryota</taxon>
        <taxon>Metazoa</taxon>
        <taxon>Chordata</taxon>
        <taxon>Craniata</taxon>
        <taxon>Vertebrata</taxon>
        <taxon>Euteleostomi</taxon>
        <taxon>Archelosauria</taxon>
        <taxon>Archosauria</taxon>
        <taxon>Dinosauria</taxon>
        <taxon>Saurischia</taxon>
        <taxon>Theropoda</taxon>
        <taxon>Coelurosauria</taxon>
        <taxon>Aves</taxon>
        <taxon>Palaeognathae</taxon>
        <taxon>Tinamiformes</taxon>
        <taxon>Tinamidae</taxon>
        <taxon>Nothoprocta</taxon>
    </lineage>
</organism>
<dbReference type="PANTHER" id="PTHR47969:SF30">
    <property type="entry name" value="KINESIN FAMILY MEMBER 27"/>
    <property type="match status" value="1"/>
</dbReference>
<feature type="compositionally biased region" description="Polar residues" evidence="2">
    <location>
        <begin position="383"/>
        <end position="398"/>
    </location>
</feature>
<dbReference type="AlphaFoldDB" id="A0A8C7EHI9"/>
<evidence type="ECO:0000313" key="3">
    <source>
        <dbReference type="Ensembl" id="ENSNPEP00000020715.1"/>
    </source>
</evidence>
<feature type="region of interest" description="Disordered" evidence="2">
    <location>
        <begin position="1"/>
        <end position="26"/>
    </location>
</feature>
<dbReference type="Proteomes" id="UP000694420">
    <property type="component" value="Unplaced"/>
</dbReference>
<dbReference type="GO" id="GO:0007052">
    <property type="term" value="P:mitotic spindle organization"/>
    <property type="evidence" value="ECO:0007669"/>
    <property type="project" value="TreeGrafter"/>
</dbReference>
<feature type="compositionally biased region" description="Basic residues" evidence="2">
    <location>
        <begin position="401"/>
        <end position="415"/>
    </location>
</feature>
<dbReference type="PANTHER" id="PTHR47969">
    <property type="entry name" value="CHROMOSOME-ASSOCIATED KINESIN KIF4A-RELATED"/>
    <property type="match status" value="1"/>
</dbReference>
<accession>A0A8C7EHI9</accession>
<keyword evidence="4" id="KW-1185">Reference proteome</keyword>
<keyword evidence="1" id="KW-0175">Coiled coil</keyword>
<evidence type="ECO:0008006" key="5">
    <source>
        <dbReference type="Google" id="ProtNLM"/>
    </source>
</evidence>
<dbReference type="GO" id="GO:0007018">
    <property type="term" value="P:microtubule-based movement"/>
    <property type="evidence" value="ECO:0007669"/>
    <property type="project" value="InterPro"/>
</dbReference>
<evidence type="ECO:0000313" key="4">
    <source>
        <dbReference type="Proteomes" id="UP000694420"/>
    </source>
</evidence>
<dbReference type="GO" id="GO:0051231">
    <property type="term" value="P:spindle elongation"/>
    <property type="evidence" value="ECO:0007669"/>
    <property type="project" value="TreeGrafter"/>
</dbReference>
<dbReference type="Ensembl" id="ENSNPET00000021257.1">
    <property type="protein sequence ID" value="ENSNPEP00000020715.1"/>
    <property type="gene ID" value="ENSNPEG00000015410.1"/>
</dbReference>
<reference evidence="3" key="1">
    <citation type="submission" date="2025-08" db="UniProtKB">
        <authorList>
            <consortium name="Ensembl"/>
        </authorList>
    </citation>
    <scope>IDENTIFICATION</scope>
</reference>
<proteinExistence type="predicted"/>
<feature type="coiled-coil region" evidence="1">
    <location>
        <begin position="52"/>
        <end position="114"/>
    </location>
</feature>
<dbReference type="InterPro" id="IPR027640">
    <property type="entry name" value="Kinesin-like_fam"/>
</dbReference>
<dbReference type="GO" id="GO:0005875">
    <property type="term" value="C:microtubule associated complex"/>
    <property type="evidence" value="ECO:0007669"/>
    <property type="project" value="TreeGrafter"/>
</dbReference>
<sequence>MVEEVRKEALAVPQVNTGTGTNHEEPHHITILQLKRELKKCQQALVMDEEVFSQKDQELKVLQNQIKTLIQENEEQVDSLKEAQETNKLQNEKIVEQQILIDQLKEKLEKFMAMKASDFPSACRDGPSAAPCTRRPYSVPLTRSLLRIYSSPPAYSLAQVLAGFRARSQMMLSYIEDQDEVLPCHLSDHSDGEEGKTESGKKTSFKRSINRTWTRKQASLCFPLNLSDVKYQVEKSSEEMDSLRKSHIFNMQKLKDSKLRLTEAKRKMRELALNIKMKEELIKELVKTGKDAQSVSRQYSLKITKLEQESEQAKTELAETQKQLQELESKELRGIAEKAKLQKEFRKKMDAAKLKVQTLQKRKQDTKTLVSLSNQSERRATELEQNVAQMKHQQTQLQKRLLNRTRRRFKEKRSHCNQEGSIITREKPP</sequence>
<reference evidence="3" key="2">
    <citation type="submission" date="2025-09" db="UniProtKB">
        <authorList>
            <consortium name="Ensembl"/>
        </authorList>
    </citation>
    <scope>IDENTIFICATION</scope>
</reference>
<name>A0A8C7EHI9_NOTPE</name>
<dbReference type="GO" id="GO:0003777">
    <property type="term" value="F:microtubule motor activity"/>
    <property type="evidence" value="ECO:0007669"/>
    <property type="project" value="InterPro"/>
</dbReference>